<evidence type="ECO:0000256" key="6">
    <source>
        <dbReference type="ARBA" id="ARBA00022884"/>
    </source>
</evidence>
<keyword evidence="7" id="KW-0943">RNA-mediated gene silencing</keyword>
<dbReference type="InterPro" id="IPR058752">
    <property type="entry name" value="RDRP_C_head"/>
</dbReference>
<keyword evidence="5" id="KW-0548">Nucleotidyltransferase</keyword>
<reference evidence="15" key="1">
    <citation type="submission" date="2023-07" db="EMBL/GenBank/DDBJ databases">
        <authorList>
            <consortium name="CYATHOMIX"/>
        </authorList>
    </citation>
    <scope>NUCLEOTIDE SEQUENCE</scope>
    <source>
        <strain evidence="15">N/A</strain>
    </source>
</reference>
<dbReference type="Pfam" id="PF24642">
    <property type="entry name" value="DUF7636"/>
    <property type="match status" value="1"/>
</dbReference>
<evidence type="ECO:0000259" key="14">
    <source>
        <dbReference type="Pfam" id="PF26253"/>
    </source>
</evidence>
<dbReference type="PANTHER" id="PTHR23079">
    <property type="entry name" value="RNA-DEPENDENT RNA POLYMERASE"/>
    <property type="match status" value="1"/>
</dbReference>
<organism evidence="15 16">
    <name type="scientific">Cylicocyclus nassatus</name>
    <name type="common">Nematode worm</name>
    <dbReference type="NCBI Taxonomy" id="53992"/>
    <lineage>
        <taxon>Eukaryota</taxon>
        <taxon>Metazoa</taxon>
        <taxon>Ecdysozoa</taxon>
        <taxon>Nematoda</taxon>
        <taxon>Chromadorea</taxon>
        <taxon>Rhabditida</taxon>
        <taxon>Rhabditina</taxon>
        <taxon>Rhabditomorpha</taxon>
        <taxon>Strongyloidea</taxon>
        <taxon>Strongylidae</taxon>
        <taxon>Cylicocyclus</taxon>
    </lineage>
</organism>
<feature type="region of interest" description="Disordered" evidence="9">
    <location>
        <begin position="1064"/>
        <end position="1094"/>
    </location>
</feature>
<gene>
    <name evidence="15" type="ORF">CYNAS_LOCUS7834</name>
</gene>
<keyword evidence="3" id="KW-0696">RNA-directed RNA polymerase</keyword>
<dbReference type="Proteomes" id="UP001176961">
    <property type="component" value="Unassembled WGS sequence"/>
</dbReference>
<evidence type="ECO:0000259" key="11">
    <source>
        <dbReference type="Pfam" id="PF24642"/>
    </source>
</evidence>
<evidence type="ECO:0000313" key="15">
    <source>
        <dbReference type="EMBL" id="CAJ0595851.1"/>
    </source>
</evidence>
<evidence type="ECO:0000259" key="13">
    <source>
        <dbReference type="Pfam" id="PF25359"/>
    </source>
</evidence>
<accession>A0AA36M326</accession>
<dbReference type="GO" id="GO:0003968">
    <property type="term" value="F:RNA-directed RNA polymerase activity"/>
    <property type="evidence" value="ECO:0007669"/>
    <property type="project" value="UniProtKB-KW"/>
</dbReference>
<evidence type="ECO:0000256" key="3">
    <source>
        <dbReference type="ARBA" id="ARBA00022484"/>
    </source>
</evidence>
<proteinExistence type="inferred from homology"/>
<evidence type="ECO:0000259" key="12">
    <source>
        <dbReference type="Pfam" id="PF24934"/>
    </source>
</evidence>
<evidence type="ECO:0000256" key="4">
    <source>
        <dbReference type="ARBA" id="ARBA00022679"/>
    </source>
</evidence>
<feature type="domain" description="DUF7636" evidence="11">
    <location>
        <begin position="1503"/>
        <end position="1595"/>
    </location>
</feature>
<comment type="catalytic activity">
    <reaction evidence="8">
        <text>RNA(n) + a ribonucleoside 5'-triphosphate = RNA(n+1) + diphosphate</text>
        <dbReference type="Rhea" id="RHEA:21248"/>
        <dbReference type="Rhea" id="RHEA-COMP:14527"/>
        <dbReference type="Rhea" id="RHEA-COMP:17342"/>
        <dbReference type="ChEBI" id="CHEBI:33019"/>
        <dbReference type="ChEBI" id="CHEBI:61557"/>
        <dbReference type="ChEBI" id="CHEBI:140395"/>
        <dbReference type="EC" id="2.7.7.48"/>
    </reaction>
</comment>
<dbReference type="EMBL" id="CATQJL010000112">
    <property type="protein sequence ID" value="CAJ0595851.1"/>
    <property type="molecule type" value="Genomic_DNA"/>
</dbReference>
<dbReference type="GO" id="GO:0031380">
    <property type="term" value="C:nuclear RNA-directed RNA polymerase complex"/>
    <property type="evidence" value="ECO:0007669"/>
    <property type="project" value="TreeGrafter"/>
</dbReference>
<name>A0AA36M326_CYLNA</name>
<evidence type="ECO:0000259" key="10">
    <source>
        <dbReference type="Pfam" id="PF05183"/>
    </source>
</evidence>
<dbReference type="Pfam" id="PF25359">
    <property type="entry name" value="PH_met_RdRP"/>
    <property type="match status" value="1"/>
</dbReference>
<dbReference type="GO" id="GO:0003723">
    <property type="term" value="F:RNA binding"/>
    <property type="evidence" value="ECO:0007669"/>
    <property type="project" value="UniProtKB-KW"/>
</dbReference>
<keyword evidence="6" id="KW-0694">RNA-binding</keyword>
<keyword evidence="4" id="KW-0808">Transferase</keyword>
<comment type="caution">
    <text evidence="15">The sequence shown here is derived from an EMBL/GenBank/DDBJ whole genome shotgun (WGS) entry which is preliminary data.</text>
</comment>
<dbReference type="Pfam" id="PF05183">
    <property type="entry name" value="RdRP"/>
    <property type="match status" value="1"/>
</dbReference>
<dbReference type="InterPro" id="IPR007855">
    <property type="entry name" value="RDRP"/>
</dbReference>
<evidence type="ECO:0000256" key="9">
    <source>
        <dbReference type="SAM" id="MobiDB-lite"/>
    </source>
</evidence>
<evidence type="ECO:0000256" key="5">
    <source>
        <dbReference type="ARBA" id="ARBA00022695"/>
    </source>
</evidence>
<comment type="similarity">
    <text evidence="1">Belongs to the RdRP family.</text>
</comment>
<evidence type="ECO:0000256" key="2">
    <source>
        <dbReference type="ARBA" id="ARBA00012494"/>
    </source>
</evidence>
<dbReference type="GO" id="GO:0030422">
    <property type="term" value="P:siRNA processing"/>
    <property type="evidence" value="ECO:0007669"/>
    <property type="project" value="TreeGrafter"/>
</dbReference>
<evidence type="ECO:0000256" key="8">
    <source>
        <dbReference type="ARBA" id="ARBA00048744"/>
    </source>
</evidence>
<dbReference type="InterPro" id="IPR056654">
    <property type="entry name" value="DUF7752"/>
</dbReference>
<dbReference type="InterPro" id="IPR057493">
    <property type="entry name" value="PH_RdRP-assoc"/>
</dbReference>
<feature type="domain" description="RDRP C-terminal head" evidence="14">
    <location>
        <begin position="1158"/>
        <end position="1301"/>
    </location>
</feature>
<feature type="domain" description="RDRP core" evidence="10">
    <location>
        <begin position="493"/>
        <end position="1117"/>
    </location>
</feature>
<evidence type="ECO:0000256" key="1">
    <source>
        <dbReference type="ARBA" id="ARBA00005762"/>
    </source>
</evidence>
<dbReference type="InterPro" id="IPR057596">
    <property type="entry name" value="RDRP_core"/>
</dbReference>
<dbReference type="InterPro" id="IPR056053">
    <property type="entry name" value="DUF7636"/>
</dbReference>
<feature type="domain" description="PH-like" evidence="13">
    <location>
        <begin position="137"/>
        <end position="322"/>
    </location>
</feature>
<protein>
    <recommendedName>
        <fullName evidence="2">RNA-directed RNA polymerase</fullName>
        <ecNumber evidence="2">2.7.7.48</ecNumber>
    </recommendedName>
</protein>
<evidence type="ECO:0000256" key="7">
    <source>
        <dbReference type="ARBA" id="ARBA00023158"/>
    </source>
</evidence>
<dbReference type="Pfam" id="PF24934">
    <property type="entry name" value="DUF7752"/>
    <property type="match status" value="1"/>
</dbReference>
<keyword evidence="16" id="KW-1185">Reference proteome</keyword>
<dbReference type="PANTHER" id="PTHR23079:SF57">
    <property type="entry name" value="RNA-DIRECTED RNA POLYMERASE"/>
    <property type="match status" value="1"/>
</dbReference>
<evidence type="ECO:0000313" key="16">
    <source>
        <dbReference type="Proteomes" id="UP001176961"/>
    </source>
</evidence>
<feature type="compositionally biased region" description="Basic and acidic residues" evidence="9">
    <location>
        <begin position="1085"/>
        <end position="1094"/>
    </location>
</feature>
<dbReference type="EC" id="2.7.7.48" evidence="2"/>
<feature type="domain" description="DUF7752" evidence="12">
    <location>
        <begin position="1351"/>
        <end position="1452"/>
    </location>
</feature>
<sequence length="1596" mass="185074">MRVKDPANQSRELQFCRYCVYAARTVMAVARLKLQIPNPDGDLFTSERGKLIIGHFHQILDQFKFKFDLPISLDVREYGEQVRIEIYEIKPCSRSTKWLLAIFEYFAILKNKKLKIYPSVIVHSPQLFSTKIRSSHQRSLGAIYFGNLQRGIFINHWEVSFKRENTNNRIWADFLYDENDLLCITFANPEEDYPSLPSGQHSTELANGIANYKLQVRLSSVSRIMIEGPSPCDPLRIYFELRYPVIVRRSFQVRGQRNKGYTRYLEIRRGRTANDIPDVKALTDSPVFMIEFYPLPKLPLFYEILSRLRMRTGLGIEISHFSMRNYLYFKDDCPYARWVPSNLDRNAATSQDDDIFDEFLDRTIKMKDLYDANKYAVRPEWVTDVFRERRFSLIFLIELLISKGAVVKDQLLLDKESWCRFLMVVNDCYLRDREVCLSSLERIATMIDERGKLDSIRWALLNEFEDECRHGYTMQLSKEEIKRGYRRVRKIVVTPSRIIYVPPETLMPNRVIRKYDHDGARILRVTFRDDDNQPMRPSKTSELLIEETLRKVLREGIVVAGRNFGYLGNSNSQMRDRGAYFMEKYSRHQFFEYLNKHKLSPEPTWQPRVDQVREELGDFLKMENVYKLMARLGQCFTQSRESGAIFQRSEYFAVPDVIGGRNSLNESYKFSDGVGMLSMAFATEIARDMMLGKCVPSCYQFRFRGFKGVMAVNPFLDEIAQWADTNNIREPNMFGCERWLVKMIFRESQQKFVTKRKEKEAIEIVKYSSPSPVALNKPFICILNQTSKLQSRESHERITNRIEQFAEEQLRGFARSLLYEKECRNKLKELPQRICIDRLPLHAGFSLSTEPFFRSLVRAMATFYIVKQMRKQQFPIPFDKGRTMLGVIDDTGQLQYGQVFVQYTEHRHLKTPPPQASKKVLTGKVMLTKSPCIVPGDVRVFNAVDIPDLHHLCDVVVFPQHGPRPLTDQMAGSDLDGDEFAVIWDKELMLDRNEEAFDYTSEKPVYKPVKKGTISEDMVDVYVNYVMHDSIGTIGNAFQFQADLYGITSKVCLSLAKKHSQAVDFSKTGRPPSRLTENWSSDGTPPEKPERQPDFHITNEIGKPIYHSKNLLGSVCRGIRVVDDILRSPEASVDDQIELDKYITIDGWEKDEQIAMRELMRYNGLLRGLLENYGIKSEAEAFTGCITEMRNRISDRDQDDMSYFTTNEVIENRIANLFRKFRENFFAEFGGWQSCLKHATTPYANNDDVLDYYITCPSLSMKRKAVAYYRTCYDLARGSEERLLSFAWLAYDVLAVVKQHNIICDEDYYPPTCPVLDVLESRLELFYLDNLEKIEALMGQLSETKTQLYRYLRYYPGLEQIFYVLVSWARCNQLLNGCIQAEHMCVVLVLFATGRIAGSISIMPPVLDTLSAATIEEDDIIKPTTEQYINMLILFYEYMASRYFKNLTQLSFAELGCDSVFLRGQWLPVHEAAANTYYNLVLNMDFEGLFDPLQGFLSTSGSCQECEPFIIELPVDSSLGALEERIKKKTGVTGLSLRRSASHYYKTRVAVCARGTTYSLRLLRKLLIVTPPQAILDHASKISELLPTLLYKKIMD</sequence>
<dbReference type="Pfam" id="PF26253">
    <property type="entry name" value="RdRP_head"/>
    <property type="match status" value="1"/>
</dbReference>